<comment type="caution">
    <text evidence="1">The sequence shown here is derived from an EMBL/GenBank/DDBJ whole genome shotgun (WGS) entry which is preliminary data.</text>
</comment>
<dbReference type="RefSeq" id="WP_248478424.1">
    <property type="nucleotide sequence ID" value="NZ_JALPRF010000003.1"/>
</dbReference>
<dbReference type="Proteomes" id="UP001202180">
    <property type="component" value="Unassembled WGS sequence"/>
</dbReference>
<evidence type="ECO:0000313" key="2">
    <source>
        <dbReference type="Proteomes" id="UP001202180"/>
    </source>
</evidence>
<dbReference type="EMBL" id="JALPRF010000003">
    <property type="protein sequence ID" value="MCK8493799.1"/>
    <property type="molecule type" value="Genomic_DNA"/>
</dbReference>
<evidence type="ECO:0000313" key="1">
    <source>
        <dbReference type="EMBL" id="MCK8493799.1"/>
    </source>
</evidence>
<keyword evidence="2" id="KW-1185">Reference proteome</keyword>
<gene>
    <name evidence="1" type="ORF">M0L20_18175</name>
</gene>
<name>A0ABT0HNR8_9BACT</name>
<sequence length="188" mass="20541">MTITEQVFGLLPGEPNAGYVRQLWLLRAADVLNVLSPQALPVAGQPLTVSKAGLLVRAGAMLSRIKPMTKTATFEEPGDSEAAGSVYAPRLQIPMPKPSPAFDDYLSRYAATRWVVFWVDYNGQGWIAGEPDNGLRLTTSRLQGATNGLLLTFTGRSHHPAWRLESTDPEVLFVNSAFDFGFNLSFDS</sequence>
<proteinExistence type="predicted"/>
<accession>A0ABT0HNR8</accession>
<reference evidence="1 2" key="1">
    <citation type="submission" date="2022-04" db="EMBL/GenBank/DDBJ databases">
        <title>Spirosoma sp. strain RP8 genome sequencing and assembly.</title>
        <authorList>
            <person name="Jung Y."/>
        </authorList>
    </citation>
    <scope>NUCLEOTIDE SEQUENCE [LARGE SCALE GENOMIC DNA]</scope>
    <source>
        <strain evidence="1 2">RP8</strain>
    </source>
</reference>
<organism evidence="1 2">
    <name type="scientific">Spirosoma liriopis</name>
    <dbReference type="NCBI Taxonomy" id="2937440"/>
    <lineage>
        <taxon>Bacteria</taxon>
        <taxon>Pseudomonadati</taxon>
        <taxon>Bacteroidota</taxon>
        <taxon>Cytophagia</taxon>
        <taxon>Cytophagales</taxon>
        <taxon>Cytophagaceae</taxon>
        <taxon>Spirosoma</taxon>
    </lineage>
</organism>
<protein>
    <submittedName>
        <fullName evidence="1">Uncharacterized protein</fullName>
    </submittedName>
</protein>